<dbReference type="Proteomes" id="UP001164250">
    <property type="component" value="Chromosome 13"/>
</dbReference>
<evidence type="ECO:0000313" key="1">
    <source>
        <dbReference type="EMBL" id="KAJ0079177.1"/>
    </source>
</evidence>
<comment type="caution">
    <text evidence="1">The sequence shown here is derived from an EMBL/GenBank/DDBJ whole genome shotgun (WGS) entry which is preliminary data.</text>
</comment>
<evidence type="ECO:0000313" key="2">
    <source>
        <dbReference type="Proteomes" id="UP001164250"/>
    </source>
</evidence>
<keyword evidence="2" id="KW-1185">Reference proteome</keyword>
<reference evidence="2" key="1">
    <citation type="journal article" date="2023" name="G3 (Bethesda)">
        <title>Genome assembly and association tests identify interacting loci associated with vigor, precocity, and sex in interspecific pistachio rootstocks.</title>
        <authorList>
            <person name="Palmer W."/>
            <person name="Jacygrad E."/>
            <person name="Sagayaradj S."/>
            <person name="Cavanaugh K."/>
            <person name="Han R."/>
            <person name="Bertier L."/>
            <person name="Beede B."/>
            <person name="Kafkas S."/>
            <person name="Golino D."/>
            <person name="Preece J."/>
            <person name="Michelmore R."/>
        </authorList>
    </citation>
    <scope>NUCLEOTIDE SEQUENCE [LARGE SCALE GENOMIC DNA]</scope>
</reference>
<gene>
    <name evidence="1" type="ORF">Patl1_23275</name>
</gene>
<protein>
    <submittedName>
        <fullName evidence="1">Uncharacterized protein</fullName>
    </submittedName>
</protein>
<name>A0ACC0ZYQ5_9ROSI</name>
<sequence>MAGAVVKVKREILEACMTCPLCNKLFNEATTISKCLHTFAILKKIDGIACSDSPVLKHFWLLKLLLIHWMLKMKPVCKKCVYEKLADDEVDYCPVCHIDLGCLPVEKLRLVSKFTLSLSREFLWLESQIRIFVSFPARQNCGLIHGVVGSKVPLRRKSLNF</sequence>
<dbReference type="EMBL" id="CM047909">
    <property type="protein sequence ID" value="KAJ0079177.1"/>
    <property type="molecule type" value="Genomic_DNA"/>
</dbReference>
<proteinExistence type="predicted"/>
<organism evidence="1 2">
    <name type="scientific">Pistacia atlantica</name>
    <dbReference type="NCBI Taxonomy" id="434234"/>
    <lineage>
        <taxon>Eukaryota</taxon>
        <taxon>Viridiplantae</taxon>
        <taxon>Streptophyta</taxon>
        <taxon>Embryophyta</taxon>
        <taxon>Tracheophyta</taxon>
        <taxon>Spermatophyta</taxon>
        <taxon>Magnoliopsida</taxon>
        <taxon>eudicotyledons</taxon>
        <taxon>Gunneridae</taxon>
        <taxon>Pentapetalae</taxon>
        <taxon>rosids</taxon>
        <taxon>malvids</taxon>
        <taxon>Sapindales</taxon>
        <taxon>Anacardiaceae</taxon>
        <taxon>Pistacia</taxon>
    </lineage>
</organism>
<accession>A0ACC0ZYQ5</accession>